<sequence>MTSWLKVRRPSLPASPPSCPLGALGAPRARLCQPEHLRHLGAGAPGAMTSGSHRVPSLIANGKFEVGKKLGAGCFGEVWHGVNTETKQEVAVKFEEVAALSPQLEHEARVLNLVRQPVPQQGFAEYYHYGAQGRWNCLVMEYLGKSLEDRVQESGGTFSVQTTVLVADQILHRIEYLHSKGIVHRDIKPENFMWGAGEKQHHLYLIDFGLSKKYYERRHVNMRTRLNLTGTARYASLNAHRGVEQSRRDDLEAIGHMLMYLLLGVLPWSGLEARTKKEKYQKIMEKKESTRLSDLCQGFPKAFELYLHRCRHMGFKERPDYNSLRKLFNDVRERIERTSGEPVQEHDFQWNVGKDLGPLVPLATVTPPNQPDDSEARSRPRGLCCFGGGKGGPID</sequence>
<evidence type="ECO:0000256" key="3">
    <source>
        <dbReference type="SAM" id="MobiDB-lite"/>
    </source>
</evidence>
<evidence type="ECO:0000259" key="4">
    <source>
        <dbReference type="PROSITE" id="PS50011"/>
    </source>
</evidence>
<dbReference type="CDD" id="cd14016">
    <property type="entry name" value="STKc_CK1"/>
    <property type="match status" value="1"/>
</dbReference>
<dbReference type="GO" id="GO:0005524">
    <property type="term" value="F:ATP binding"/>
    <property type="evidence" value="ECO:0007669"/>
    <property type="project" value="UniProtKB-UniRule"/>
</dbReference>
<dbReference type="Gene3D" id="1.10.510.10">
    <property type="entry name" value="Transferase(Phosphotransferase) domain 1"/>
    <property type="match status" value="1"/>
</dbReference>
<evidence type="ECO:0000256" key="2">
    <source>
        <dbReference type="PROSITE-ProRule" id="PRU10141"/>
    </source>
</evidence>
<feature type="compositionally biased region" description="Gly residues" evidence="3">
    <location>
        <begin position="385"/>
        <end position="395"/>
    </location>
</feature>
<dbReference type="SUPFAM" id="SSF56112">
    <property type="entry name" value="Protein kinase-like (PK-like)"/>
    <property type="match status" value="1"/>
</dbReference>
<protein>
    <recommendedName>
        <fullName evidence="1">Casein kinase I</fullName>
    </recommendedName>
</protein>
<name>A0A7S4RDS5_9DINO</name>
<dbReference type="PANTHER" id="PTHR11909">
    <property type="entry name" value="CASEIN KINASE-RELATED"/>
    <property type="match status" value="1"/>
</dbReference>
<dbReference type="InterPro" id="IPR000719">
    <property type="entry name" value="Prot_kinase_dom"/>
</dbReference>
<dbReference type="GO" id="GO:0004672">
    <property type="term" value="F:protein kinase activity"/>
    <property type="evidence" value="ECO:0007669"/>
    <property type="project" value="InterPro"/>
</dbReference>
<dbReference type="PROSITE" id="PS00107">
    <property type="entry name" value="PROTEIN_KINASE_ATP"/>
    <property type="match status" value="1"/>
</dbReference>
<dbReference type="InterPro" id="IPR017441">
    <property type="entry name" value="Protein_kinase_ATP_BS"/>
</dbReference>
<dbReference type="InterPro" id="IPR011009">
    <property type="entry name" value="Kinase-like_dom_sf"/>
</dbReference>
<dbReference type="SMART" id="SM00220">
    <property type="entry name" value="S_TKc"/>
    <property type="match status" value="1"/>
</dbReference>
<accession>A0A7S4RDS5</accession>
<dbReference type="Pfam" id="PF00069">
    <property type="entry name" value="Pkinase"/>
    <property type="match status" value="1"/>
</dbReference>
<organism evidence="5">
    <name type="scientific">Alexandrium monilatum</name>
    <dbReference type="NCBI Taxonomy" id="311494"/>
    <lineage>
        <taxon>Eukaryota</taxon>
        <taxon>Sar</taxon>
        <taxon>Alveolata</taxon>
        <taxon>Dinophyceae</taxon>
        <taxon>Gonyaulacales</taxon>
        <taxon>Pyrocystaceae</taxon>
        <taxon>Alexandrium</taxon>
    </lineage>
</organism>
<evidence type="ECO:0000256" key="1">
    <source>
        <dbReference type="ARBA" id="ARBA00023860"/>
    </source>
</evidence>
<evidence type="ECO:0000313" key="5">
    <source>
        <dbReference type="EMBL" id="CAE4609774.1"/>
    </source>
</evidence>
<dbReference type="InterPro" id="IPR050235">
    <property type="entry name" value="CK1_Ser-Thr_kinase"/>
</dbReference>
<feature type="region of interest" description="Disordered" evidence="3">
    <location>
        <begin position="366"/>
        <end position="395"/>
    </location>
</feature>
<gene>
    <name evidence="5" type="ORF">AMON00008_LOCUS33225</name>
</gene>
<feature type="domain" description="Protein kinase" evidence="4">
    <location>
        <begin position="64"/>
        <end position="335"/>
    </location>
</feature>
<dbReference type="EMBL" id="HBNR01047666">
    <property type="protein sequence ID" value="CAE4609774.1"/>
    <property type="molecule type" value="Transcribed_RNA"/>
</dbReference>
<dbReference type="PROSITE" id="PS50011">
    <property type="entry name" value="PROTEIN_KINASE_DOM"/>
    <property type="match status" value="1"/>
</dbReference>
<dbReference type="AlphaFoldDB" id="A0A7S4RDS5"/>
<reference evidence="5" key="1">
    <citation type="submission" date="2021-01" db="EMBL/GenBank/DDBJ databases">
        <authorList>
            <person name="Corre E."/>
            <person name="Pelletier E."/>
            <person name="Niang G."/>
            <person name="Scheremetjew M."/>
            <person name="Finn R."/>
            <person name="Kale V."/>
            <person name="Holt S."/>
            <person name="Cochrane G."/>
            <person name="Meng A."/>
            <person name="Brown T."/>
            <person name="Cohen L."/>
        </authorList>
    </citation>
    <scope>NUCLEOTIDE SEQUENCE</scope>
    <source>
        <strain evidence="5">CCMP3105</strain>
    </source>
</reference>
<proteinExistence type="predicted"/>
<feature type="binding site" evidence="2">
    <location>
        <position position="93"/>
    </location>
    <ligand>
        <name>ATP</name>
        <dbReference type="ChEBI" id="CHEBI:30616"/>
    </ligand>
</feature>
<keyword evidence="2" id="KW-0547">Nucleotide-binding</keyword>
<keyword evidence="2" id="KW-0067">ATP-binding</keyword>